<organism evidence="3 4">
    <name type="scientific">Thalassolituus pacificus</name>
    <dbReference type="NCBI Taxonomy" id="2975440"/>
    <lineage>
        <taxon>Bacteria</taxon>
        <taxon>Pseudomonadati</taxon>
        <taxon>Pseudomonadota</taxon>
        <taxon>Gammaproteobacteria</taxon>
        <taxon>Oceanospirillales</taxon>
        <taxon>Oceanospirillaceae</taxon>
        <taxon>Thalassolituus</taxon>
    </lineage>
</organism>
<evidence type="ECO:0000256" key="2">
    <source>
        <dbReference type="SAM" id="SignalP"/>
    </source>
</evidence>
<dbReference type="RefSeq" id="WP_260975840.1">
    <property type="nucleotide sequence ID" value="NZ_JAOANI010000015.1"/>
</dbReference>
<protein>
    <submittedName>
        <fullName evidence="3">Uncharacterized protein</fullName>
    </submittedName>
</protein>
<evidence type="ECO:0000313" key="3">
    <source>
        <dbReference type="EMBL" id="MCT7358948.1"/>
    </source>
</evidence>
<feature type="compositionally biased region" description="Low complexity" evidence="1">
    <location>
        <begin position="99"/>
        <end position="113"/>
    </location>
</feature>
<feature type="compositionally biased region" description="Polar residues" evidence="1">
    <location>
        <begin position="134"/>
        <end position="149"/>
    </location>
</feature>
<dbReference type="AlphaFoldDB" id="A0A9X2WEI2"/>
<evidence type="ECO:0000256" key="1">
    <source>
        <dbReference type="SAM" id="MobiDB-lite"/>
    </source>
</evidence>
<evidence type="ECO:0000313" key="4">
    <source>
        <dbReference type="Proteomes" id="UP001147830"/>
    </source>
</evidence>
<comment type="caution">
    <text evidence="3">The sequence shown here is derived from an EMBL/GenBank/DDBJ whole genome shotgun (WGS) entry which is preliminary data.</text>
</comment>
<dbReference type="EMBL" id="JAOANI010000015">
    <property type="protein sequence ID" value="MCT7358948.1"/>
    <property type="molecule type" value="Genomic_DNA"/>
</dbReference>
<feature type="region of interest" description="Disordered" evidence="1">
    <location>
        <begin position="99"/>
        <end position="149"/>
    </location>
</feature>
<keyword evidence="4" id="KW-1185">Reference proteome</keyword>
<name>A0A9X2WEI2_9GAMM</name>
<sequence>MKPAIYISALLPLIAAALVPAAQASSGDRTVCSHGNQTRIIEVKYTGEGQIPCEVHYTKETGSQVLWSAQTEGGYCEQKAAEFVEKQRGWGWECETTMAAADSSEEAMSSNEEMSSDADMDSEMPQQAAEEAQPENSGMQQEETAATAE</sequence>
<reference evidence="3" key="2">
    <citation type="submission" date="2022-08" db="EMBL/GenBank/DDBJ databases">
        <authorList>
            <person name="Dong C."/>
        </authorList>
    </citation>
    <scope>NUCLEOTIDE SEQUENCE</scope>
    <source>
        <strain evidence="3">59MF3M-4</strain>
    </source>
</reference>
<gene>
    <name evidence="3" type="ORF">NYR02_07955</name>
</gene>
<proteinExistence type="predicted"/>
<feature type="signal peptide" evidence="2">
    <location>
        <begin position="1"/>
        <end position="24"/>
    </location>
</feature>
<keyword evidence="2" id="KW-0732">Signal</keyword>
<accession>A0A9X2WEI2</accession>
<feature type="chain" id="PRO_5040859484" evidence="2">
    <location>
        <begin position="25"/>
        <end position="149"/>
    </location>
</feature>
<dbReference type="Proteomes" id="UP001147830">
    <property type="component" value="Unassembled WGS sequence"/>
</dbReference>
<reference evidence="3" key="1">
    <citation type="journal article" date="2022" name="Front. Microbiol.">
        <title>Genome-based taxonomic rearrangement of Oceanobacter-related bacteria including the description of Thalassolituus hydrocarbonoclasticus sp. nov. and Thalassolituus pacificus sp. nov. and emended description of the genus Thalassolituus.</title>
        <authorList>
            <person name="Dong C."/>
            <person name="Wei L."/>
            <person name="Wang J."/>
            <person name="Lai Q."/>
            <person name="Huang Z."/>
            <person name="Shao Z."/>
        </authorList>
    </citation>
    <scope>NUCLEOTIDE SEQUENCE</scope>
    <source>
        <strain evidence="3">59MF3M-4</strain>
    </source>
</reference>